<evidence type="ECO:0000313" key="6">
    <source>
        <dbReference type="EMBL" id="ESR24504.1"/>
    </source>
</evidence>
<feature type="transmembrane region" description="Helical" evidence="5">
    <location>
        <begin position="171"/>
        <end position="192"/>
    </location>
</feature>
<dbReference type="EMBL" id="AWXZ01000031">
    <property type="protein sequence ID" value="ESR24504.1"/>
    <property type="molecule type" value="Genomic_DNA"/>
</dbReference>
<dbReference type="Pfam" id="PF04279">
    <property type="entry name" value="IspA"/>
    <property type="match status" value="1"/>
</dbReference>
<keyword evidence="2 5" id="KW-0812">Transmembrane</keyword>
<evidence type="ECO:0000256" key="4">
    <source>
        <dbReference type="ARBA" id="ARBA00023136"/>
    </source>
</evidence>
<evidence type="ECO:0000256" key="3">
    <source>
        <dbReference type="ARBA" id="ARBA00022989"/>
    </source>
</evidence>
<keyword evidence="3 5" id="KW-1133">Transmembrane helix</keyword>
<feature type="transmembrane region" description="Helical" evidence="5">
    <location>
        <begin position="36"/>
        <end position="63"/>
    </location>
</feature>
<accession>V4RGM8</accession>
<organism evidence="6 7">
    <name type="scientific">Lutibaculum baratangense AMV1</name>
    <dbReference type="NCBI Taxonomy" id="631454"/>
    <lineage>
        <taxon>Bacteria</taxon>
        <taxon>Pseudomonadati</taxon>
        <taxon>Pseudomonadota</taxon>
        <taxon>Alphaproteobacteria</taxon>
        <taxon>Hyphomicrobiales</taxon>
        <taxon>Tepidamorphaceae</taxon>
        <taxon>Lutibaculum</taxon>
    </lineage>
</organism>
<dbReference type="STRING" id="631454.N177_2338"/>
<dbReference type="PANTHER" id="PTHR36917">
    <property type="entry name" value="INTRACELLULAR SEPTATION PROTEIN A-RELATED"/>
    <property type="match status" value="1"/>
</dbReference>
<keyword evidence="7" id="KW-1185">Reference proteome</keyword>
<dbReference type="AlphaFoldDB" id="V4RGM8"/>
<comment type="caution">
    <text evidence="6">The sequence shown here is derived from an EMBL/GenBank/DDBJ whole genome shotgun (WGS) entry which is preliminary data.</text>
</comment>
<evidence type="ECO:0000256" key="5">
    <source>
        <dbReference type="SAM" id="Phobius"/>
    </source>
</evidence>
<proteinExistence type="predicted"/>
<dbReference type="PANTHER" id="PTHR36917:SF1">
    <property type="entry name" value="INNER MEMBRANE-SPANNING PROTEIN YCIB"/>
    <property type="match status" value="1"/>
</dbReference>
<dbReference type="Proteomes" id="UP000017819">
    <property type="component" value="Unassembled WGS sequence"/>
</dbReference>
<keyword evidence="4 5" id="KW-0472">Membrane</keyword>
<evidence type="ECO:0000256" key="1">
    <source>
        <dbReference type="ARBA" id="ARBA00022475"/>
    </source>
</evidence>
<reference evidence="6 7" key="1">
    <citation type="journal article" date="2014" name="Genome Announc.">
        <title>Draft Genome Sequence of Lutibaculum baratangense Strain AMV1T, Isolated from a Mud Volcano in Andamans, India.</title>
        <authorList>
            <person name="Singh A."/>
            <person name="Sreenivas A."/>
            <person name="Sathyanarayana Reddy G."/>
            <person name="Pinnaka A.K."/>
            <person name="Shivaji S."/>
        </authorList>
    </citation>
    <scope>NUCLEOTIDE SEQUENCE [LARGE SCALE GENOMIC DNA]</scope>
    <source>
        <strain evidence="6 7">AMV1</strain>
    </source>
</reference>
<dbReference type="eggNOG" id="COG2917">
    <property type="taxonomic scope" value="Bacteria"/>
</dbReference>
<gene>
    <name evidence="6" type="ORF">N177_2338</name>
</gene>
<dbReference type="OrthoDB" id="9788219at2"/>
<dbReference type="RefSeq" id="WP_023432467.1">
    <property type="nucleotide sequence ID" value="NZ_AWXZ01000031.1"/>
</dbReference>
<evidence type="ECO:0000313" key="7">
    <source>
        <dbReference type="Proteomes" id="UP000017819"/>
    </source>
</evidence>
<feature type="transmembrane region" description="Helical" evidence="5">
    <location>
        <begin position="105"/>
        <end position="125"/>
    </location>
</feature>
<dbReference type="InterPro" id="IPR006008">
    <property type="entry name" value="YciB"/>
</dbReference>
<feature type="transmembrane region" description="Helical" evidence="5">
    <location>
        <begin position="75"/>
        <end position="93"/>
    </location>
</feature>
<protein>
    <submittedName>
        <fullName evidence="6">Intracellular septation protein A</fullName>
    </submittedName>
</protein>
<name>V4RGM8_9HYPH</name>
<feature type="transmembrane region" description="Helical" evidence="5">
    <location>
        <begin position="145"/>
        <end position="165"/>
    </location>
</feature>
<keyword evidence="1" id="KW-1003">Cell membrane</keyword>
<dbReference type="GO" id="GO:0005886">
    <property type="term" value="C:plasma membrane"/>
    <property type="evidence" value="ECO:0007669"/>
    <property type="project" value="TreeGrafter"/>
</dbReference>
<evidence type="ECO:0000256" key="2">
    <source>
        <dbReference type="ARBA" id="ARBA00022692"/>
    </source>
</evidence>
<sequence>MGSAGRDRAAGTGVATKRIDTPKLLKRFAVELGPPLVFALALQMTDVAPAIGIFLAVTALSTLHSWFELGHFPRIPATLLAVSGVLGGLSIATGEEAFIEASASVINAGAAAALAVGLMTGRLFLKGSLQSGFRLRDEGWRALSLRMIAYLLTLAVVNEMVRRAVPIETWAWYKASIPVLNLLFLSANWPLIRRNLMPRSESEPAAAARGPARER</sequence>